<dbReference type="FunFam" id="1.20.120.160:FF:000001">
    <property type="entry name" value="Histidine-containing phosphotransfer protein 1"/>
    <property type="match status" value="1"/>
</dbReference>
<dbReference type="PROSITE" id="PS50894">
    <property type="entry name" value="HPT"/>
    <property type="match status" value="1"/>
</dbReference>
<dbReference type="GO" id="GO:0009736">
    <property type="term" value="P:cytokinin-activated signaling pathway"/>
    <property type="evidence" value="ECO:0007669"/>
    <property type="project" value="UniProtKB-KW"/>
</dbReference>
<reference evidence="15" key="2">
    <citation type="submission" date="2018-05" db="EMBL/GenBank/DDBJ databases">
        <title>OmerRS3 (Oryza meridionalis Reference Sequence Version 3).</title>
        <authorList>
            <person name="Zhang J."/>
            <person name="Kudrna D."/>
            <person name="Lee S."/>
            <person name="Talag J."/>
            <person name="Welchert J."/>
            <person name="Wing R.A."/>
        </authorList>
    </citation>
    <scope>NUCLEOTIDE SEQUENCE [LARGE SCALE GENOMIC DNA]</scope>
    <source>
        <strain evidence="15">cv. OR44</strain>
    </source>
</reference>
<evidence type="ECO:0000259" key="14">
    <source>
        <dbReference type="PROSITE" id="PS50894"/>
    </source>
</evidence>
<keyword evidence="6 11" id="KW-0902">Two-component regulatory system</keyword>
<dbReference type="Gramene" id="OMERI05G05320.1">
    <property type="protein sequence ID" value="OMERI05G05320.1"/>
    <property type="gene ID" value="OMERI05G05320"/>
</dbReference>
<feature type="domain" description="HPt" evidence="14">
    <location>
        <begin position="81"/>
        <end position="173"/>
    </location>
</feature>
<feature type="coiled-coil region" evidence="12">
    <location>
        <begin position="149"/>
        <end position="176"/>
    </location>
</feature>
<keyword evidence="8" id="KW-0687">Ribonucleoprotein</keyword>
<evidence type="ECO:0000256" key="1">
    <source>
        <dbReference type="ARBA" id="ARBA00010834"/>
    </source>
</evidence>
<feature type="compositionally biased region" description="Acidic residues" evidence="13">
    <location>
        <begin position="305"/>
        <end position="320"/>
    </location>
</feature>
<evidence type="ECO:0000256" key="11">
    <source>
        <dbReference type="RuleBase" id="RU369004"/>
    </source>
</evidence>
<dbReference type="Pfam" id="PF17067">
    <property type="entry name" value="RPS31"/>
    <property type="match status" value="1"/>
</dbReference>
<evidence type="ECO:0000313" key="16">
    <source>
        <dbReference type="Proteomes" id="UP000008021"/>
    </source>
</evidence>
<organism evidence="15">
    <name type="scientific">Oryza meridionalis</name>
    <dbReference type="NCBI Taxonomy" id="40149"/>
    <lineage>
        <taxon>Eukaryota</taxon>
        <taxon>Viridiplantae</taxon>
        <taxon>Streptophyta</taxon>
        <taxon>Embryophyta</taxon>
        <taxon>Tracheophyta</taxon>
        <taxon>Spermatophyta</taxon>
        <taxon>Magnoliopsida</taxon>
        <taxon>Liliopsida</taxon>
        <taxon>Poales</taxon>
        <taxon>Poaceae</taxon>
        <taxon>BOP clade</taxon>
        <taxon>Oryzoideae</taxon>
        <taxon>Oryzeae</taxon>
        <taxon>Oryzinae</taxon>
        <taxon>Oryza</taxon>
    </lineage>
</organism>
<evidence type="ECO:0000256" key="13">
    <source>
        <dbReference type="SAM" id="MobiDB-lite"/>
    </source>
</evidence>
<evidence type="ECO:0000256" key="8">
    <source>
        <dbReference type="ARBA" id="ARBA00023274"/>
    </source>
</evidence>
<dbReference type="AlphaFoldDB" id="A0A0E0DMX9"/>
<dbReference type="InterPro" id="IPR036641">
    <property type="entry name" value="HPT_dom_sf"/>
</dbReference>
<dbReference type="GO" id="GO:1990904">
    <property type="term" value="C:ribonucleoprotein complex"/>
    <property type="evidence" value="ECO:0007669"/>
    <property type="project" value="UniProtKB-KW"/>
</dbReference>
<dbReference type="NCBIfam" id="TIGR04560">
    <property type="entry name" value="ribo_THX"/>
    <property type="match status" value="1"/>
</dbReference>
<keyword evidence="2" id="KW-0963">Cytoplasm</keyword>
<protein>
    <recommendedName>
        <fullName evidence="11">Histidine-containing phosphotransfer protein</fullName>
    </recommendedName>
</protein>
<comment type="similarity">
    <text evidence="1">Belongs to the bacterial ribosomal protein bTHX family.</text>
</comment>
<dbReference type="PANTHER" id="PTHR28242:SF43">
    <property type="entry name" value="HISTIDINE-CONTAINING PHOSPHOTRANSFER PROTEIN 4"/>
    <property type="match status" value="1"/>
</dbReference>
<keyword evidence="16" id="KW-1185">Reference proteome</keyword>
<dbReference type="GO" id="GO:0009927">
    <property type="term" value="F:histidine phosphotransfer kinase activity"/>
    <property type="evidence" value="ECO:0007669"/>
    <property type="project" value="UniProtKB-UniRule"/>
</dbReference>
<accession>A0A0E0DMX9</accession>
<dbReference type="InterPro" id="IPR030826">
    <property type="entry name" value="Ribosomal_bTHX/bTHXc/bTHXm"/>
</dbReference>
<dbReference type="PANTHER" id="PTHR28242">
    <property type="entry name" value="PHOSPHORELAY INTERMEDIATE PROTEIN YPD1"/>
    <property type="match status" value="1"/>
</dbReference>
<evidence type="ECO:0000256" key="9">
    <source>
        <dbReference type="ARBA" id="ARBA00057097"/>
    </source>
</evidence>
<proteinExistence type="inferred from homology"/>
<keyword evidence="4 11" id="KW-0932">Cytokinin signaling pathway</keyword>
<keyword evidence="5" id="KW-0689">Ribosomal protein</keyword>
<evidence type="ECO:0000256" key="12">
    <source>
        <dbReference type="SAM" id="Coils"/>
    </source>
</evidence>
<dbReference type="Pfam" id="PF01627">
    <property type="entry name" value="Hpt"/>
    <property type="match status" value="1"/>
</dbReference>
<evidence type="ECO:0000256" key="5">
    <source>
        <dbReference type="ARBA" id="ARBA00022980"/>
    </source>
</evidence>
<dbReference type="EnsemblPlants" id="OMERI05G05320.1">
    <property type="protein sequence ID" value="OMERI05G05320.1"/>
    <property type="gene ID" value="OMERI05G05320"/>
</dbReference>
<dbReference type="GO" id="GO:0043424">
    <property type="term" value="F:protein histidine kinase binding"/>
    <property type="evidence" value="ECO:0007669"/>
    <property type="project" value="UniProtKB-UniRule"/>
</dbReference>
<dbReference type="InterPro" id="IPR045871">
    <property type="entry name" value="AHP1-5/YPD1"/>
</dbReference>
<evidence type="ECO:0000256" key="3">
    <source>
        <dbReference type="ARBA" id="ARBA00022606"/>
    </source>
</evidence>
<name>A0A0E0DMX9_9ORYZ</name>
<evidence type="ECO:0000256" key="10">
    <source>
        <dbReference type="PROSITE-ProRule" id="PRU00110"/>
    </source>
</evidence>
<keyword evidence="3" id="KW-0716">Sensory transduction</keyword>
<dbReference type="GO" id="GO:0000160">
    <property type="term" value="P:phosphorelay signal transduction system"/>
    <property type="evidence" value="ECO:0007669"/>
    <property type="project" value="UniProtKB-UniRule"/>
</dbReference>
<keyword evidence="7" id="KW-0539">Nucleus</keyword>
<sequence>MAIDAALEKVWALGLCATAWRRECEAPPTSRVPPASAWTASPRPSLLPCAAAAAWPSSRERRQGYLDEQFNQLEELQDESSPNFVEEVVALFFKDSSRLLTNIEQAIDKYPQDFYRLDSLVQQLKGSGSSIGALRMKNECSVFKANCNDRNLEGSLQKMKREHATLKQKLESYFQLLRQVGPRDYAVSSRNSPSSLAPMALFAVHAMAASPATFPSSHHHAAVSSYCALPAAAFSRSRSRVVAATLSAPLTPVLEVYCGRGDKKTKRGKRFNHSYGNARPRNKKKGTGPARLFAPPAPPRKDQFDDGEVTPIDIDDDILE</sequence>
<dbReference type="InterPro" id="IPR008207">
    <property type="entry name" value="Sig_transdc_His_kin_Hpt_dom"/>
</dbReference>
<evidence type="ECO:0000256" key="4">
    <source>
        <dbReference type="ARBA" id="ARBA00022864"/>
    </source>
</evidence>
<comment type="domain">
    <text evidence="11">Histidine-containing phosphotransfer domain (HPt) contains an active histidine that mediates the phosphotransfer.</text>
</comment>
<evidence type="ECO:0000256" key="6">
    <source>
        <dbReference type="ARBA" id="ARBA00023012"/>
    </source>
</evidence>
<dbReference type="SUPFAM" id="SSF47226">
    <property type="entry name" value="Histidine-containing phosphotransfer domain, HPT domain"/>
    <property type="match status" value="1"/>
</dbReference>
<reference evidence="15" key="1">
    <citation type="submission" date="2015-04" db="UniProtKB">
        <authorList>
            <consortium name="EnsemblPlants"/>
        </authorList>
    </citation>
    <scope>IDENTIFICATION</scope>
</reference>
<comment type="subcellular location">
    <subcellularLocation>
        <location evidence="11">Cytoplasm</location>
        <location evidence="11">Cytosol</location>
    </subcellularLocation>
    <subcellularLocation>
        <location evidence="11">Nucleus</location>
    </subcellularLocation>
</comment>
<dbReference type="GO" id="GO:0005840">
    <property type="term" value="C:ribosome"/>
    <property type="evidence" value="ECO:0007669"/>
    <property type="project" value="UniProtKB-KW"/>
</dbReference>
<comment type="caution">
    <text evidence="10">Lacks conserved residue(s) required for the propagation of feature annotation.</text>
</comment>
<evidence type="ECO:0000256" key="7">
    <source>
        <dbReference type="ARBA" id="ARBA00023242"/>
    </source>
</evidence>
<dbReference type="GO" id="GO:0005829">
    <property type="term" value="C:cytosol"/>
    <property type="evidence" value="ECO:0007669"/>
    <property type="project" value="UniProtKB-SubCell"/>
</dbReference>
<dbReference type="Proteomes" id="UP000008021">
    <property type="component" value="Chromosome 5"/>
</dbReference>
<dbReference type="STRING" id="40149.A0A0E0DMX9"/>
<dbReference type="GO" id="GO:0080038">
    <property type="term" value="P:positive regulation of cytokinin-activated signaling pathway"/>
    <property type="evidence" value="ECO:0007669"/>
    <property type="project" value="UniProtKB-ARBA"/>
</dbReference>
<dbReference type="Gene3D" id="1.20.120.160">
    <property type="entry name" value="HPT domain"/>
    <property type="match status" value="1"/>
</dbReference>
<feature type="region of interest" description="Disordered" evidence="13">
    <location>
        <begin position="265"/>
        <end position="320"/>
    </location>
</feature>
<comment type="function">
    <text evidence="9">Functions as a two-component phosphorelay mediators between cytokinin sensor histidine kinases and response regulators (B-type ARRs). Plays an important role in propagating cytokinin signal transduction through the multistep His-to-Asp phosphorelay. Functions as a positive regulator of the cytokinin signaling pathway. May play a regulatory role in salt and drought tolerance during plant development.</text>
</comment>
<keyword evidence="12" id="KW-0175">Coiled coil</keyword>
<dbReference type="HOGENOM" id="CLU_869811_0_0_1"/>
<evidence type="ECO:0000256" key="2">
    <source>
        <dbReference type="ARBA" id="ARBA00022490"/>
    </source>
</evidence>
<evidence type="ECO:0000313" key="15">
    <source>
        <dbReference type="EnsemblPlants" id="OMERI05G05320.1"/>
    </source>
</evidence>
<dbReference type="GO" id="GO:0005634">
    <property type="term" value="C:nucleus"/>
    <property type="evidence" value="ECO:0007669"/>
    <property type="project" value="UniProtKB-SubCell"/>
</dbReference>